<keyword evidence="2" id="KW-1185">Reference proteome</keyword>
<organism evidence="1 2">
    <name type="scientific">Thiocapsa imhoffii</name>
    <dbReference type="NCBI Taxonomy" id="382777"/>
    <lineage>
        <taxon>Bacteria</taxon>
        <taxon>Pseudomonadati</taxon>
        <taxon>Pseudomonadota</taxon>
        <taxon>Gammaproteobacteria</taxon>
        <taxon>Chromatiales</taxon>
        <taxon>Chromatiaceae</taxon>
        <taxon>Thiocapsa</taxon>
    </lineage>
</organism>
<dbReference type="AlphaFoldDB" id="A0A9X0WGB2"/>
<accession>A0A9X0WGB2</accession>
<dbReference type="Proteomes" id="UP001138802">
    <property type="component" value="Unassembled WGS sequence"/>
</dbReference>
<gene>
    <name evidence="1" type="ORF">CKO25_05310</name>
</gene>
<name>A0A9X0WGB2_9GAMM</name>
<protein>
    <submittedName>
        <fullName evidence="1">Uncharacterized protein</fullName>
    </submittedName>
</protein>
<evidence type="ECO:0000313" key="1">
    <source>
        <dbReference type="EMBL" id="MBK1644078.1"/>
    </source>
</evidence>
<proteinExistence type="predicted"/>
<dbReference type="EMBL" id="NRSD01000004">
    <property type="protein sequence ID" value="MBK1644078.1"/>
    <property type="molecule type" value="Genomic_DNA"/>
</dbReference>
<comment type="caution">
    <text evidence="1">The sequence shown here is derived from an EMBL/GenBank/DDBJ whole genome shotgun (WGS) entry which is preliminary data.</text>
</comment>
<evidence type="ECO:0000313" key="2">
    <source>
        <dbReference type="Proteomes" id="UP001138802"/>
    </source>
</evidence>
<reference evidence="1 2" key="1">
    <citation type="journal article" date="2020" name="Microorganisms">
        <title>Osmotic Adaptation and Compatible Solute Biosynthesis of Phototrophic Bacteria as Revealed from Genome Analyses.</title>
        <authorList>
            <person name="Imhoff J.F."/>
            <person name="Rahn T."/>
            <person name="Kunzel S."/>
            <person name="Keller A."/>
            <person name="Neulinger S.C."/>
        </authorList>
    </citation>
    <scope>NUCLEOTIDE SEQUENCE [LARGE SCALE GENOMIC DNA]</scope>
    <source>
        <strain evidence="1 2">DSM 21303</strain>
    </source>
</reference>
<sequence>MTSPRGAVPACAPRRPGTAITALTAALLATLSVPLVAAEIATSAQFAWSENAGWLNLKATGGDAQIYSDHLEGYAWHENLGWIRLGTHTGGGPHTYGNSTATNYGVNRDSLTGALSGYAWSENAGWINFGPTDGGVTAKVETGDLDGYAWSENVGWVRFAPYATIGQVCGSGIDYTPESWHMLALPCLPSGETVAGTFGDGSLTDLPTSGYSVANTGWALFKRTVTSTPSRYDMLPGTEALVPGAGYWFKSYIQPWNDRLEVTGTPTPVAEGQGCTSPNGCVAVPVQTVPGQNRYNLVGNPFPYPIDWAKVRVRVGGSSGAIYTPSQAAGLGDDAANPPVLSNQIWLWNGNSYDTYADATPGMEGQLRYFTSFWVNVLPGAHNQTVELLIPARLDLDLSQTQTFDSTHLAGSDSGRGSSWFHALLDWLLPTAAADPGGRWAVGEVLPGRGPEERPLRGWARQPALGPAPSARNPDFDLLVTEGIWTQSLEPKDARHAAHRQARFEGREWFVRLKVDEPATGFKDHNNVLGQLLTALDGPDQHDLIELPPYAAPWLTLVFPRPAWGARAGDYASDFRAAQRLGPRGRVLPGLPAGDWPFEIRADRPGGQVVLRWEGDAAVLGRSRLIDHRTRQIINPTAKQFATNGYPVTLTTGSHAFTWRFLGGVLPAR</sequence>